<keyword evidence="1" id="KW-0812">Transmembrane</keyword>
<dbReference type="EMBL" id="JABZEC010000005">
    <property type="protein sequence ID" value="NVY96722.1"/>
    <property type="molecule type" value="Genomic_DNA"/>
</dbReference>
<sequence length="351" mass="39674">MNTIMQKLRQQYEADNAPDRIRNHPGNYRWFAVGCVLIYPLFLALLVAPLHFQKSFPHFLVEKIVQVLSQPSAGVALGKVYLQNVLLLFTICLGIFYILSMFYIAIVDAIYQAQRYLVPLTLLVYLLLGQFIYTLGGNYYTWLLQLPTSNWGLIAAETLAFIQFSILGYLYTLIYSAAVHDSWWLDEPEDHSSGFTKIKVEADAGIMGGAIVAFVSLSVLRSQLVGGWGRYCLWALIILSLSLMLLILVFLNFNRVGLYNFLTLLAGVTLLSNNTPVMWKTGVKPHLALGLFLCSVLALYLTEWLIFILKQLTTKRRPLTSLGEDIKAVFKNNLLLGTGITFVLWLICRWG</sequence>
<dbReference type="AlphaFoldDB" id="A0A850R7R0"/>
<feature type="transmembrane region" description="Helical" evidence="1">
    <location>
        <begin position="30"/>
        <end position="52"/>
    </location>
</feature>
<feature type="transmembrane region" description="Helical" evidence="1">
    <location>
        <begin position="116"/>
        <end position="133"/>
    </location>
</feature>
<organism evidence="2 3">
    <name type="scientific">Bombilactobacillus apium</name>
    <dbReference type="NCBI Taxonomy" id="2675299"/>
    <lineage>
        <taxon>Bacteria</taxon>
        <taxon>Bacillati</taxon>
        <taxon>Bacillota</taxon>
        <taxon>Bacilli</taxon>
        <taxon>Lactobacillales</taxon>
        <taxon>Lactobacillaceae</taxon>
        <taxon>Bombilactobacillus</taxon>
    </lineage>
</organism>
<gene>
    <name evidence="2" type="ORF">HU830_06070</name>
</gene>
<feature type="transmembrane region" description="Helical" evidence="1">
    <location>
        <begin position="231"/>
        <end position="251"/>
    </location>
</feature>
<proteinExistence type="predicted"/>
<name>A0A850R7R0_9LACO</name>
<feature type="transmembrane region" description="Helical" evidence="1">
    <location>
        <begin position="85"/>
        <end position="104"/>
    </location>
</feature>
<keyword evidence="1" id="KW-1133">Transmembrane helix</keyword>
<feature type="transmembrane region" description="Helical" evidence="1">
    <location>
        <begin position="287"/>
        <end position="309"/>
    </location>
</feature>
<feature type="transmembrane region" description="Helical" evidence="1">
    <location>
        <begin position="200"/>
        <end position="219"/>
    </location>
</feature>
<feature type="transmembrane region" description="Helical" evidence="1">
    <location>
        <begin position="258"/>
        <end position="275"/>
    </location>
</feature>
<dbReference type="RefSeq" id="WP_176942888.1">
    <property type="nucleotide sequence ID" value="NZ_JABZEC010000005.1"/>
</dbReference>
<feature type="transmembrane region" description="Helical" evidence="1">
    <location>
        <begin position="329"/>
        <end position="347"/>
    </location>
</feature>
<keyword evidence="3" id="KW-1185">Reference proteome</keyword>
<dbReference type="Proteomes" id="UP000563523">
    <property type="component" value="Unassembled WGS sequence"/>
</dbReference>
<evidence type="ECO:0000256" key="1">
    <source>
        <dbReference type="SAM" id="Phobius"/>
    </source>
</evidence>
<evidence type="ECO:0000313" key="3">
    <source>
        <dbReference type="Proteomes" id="UP000563523"/>
    </source>
</evidence>
<protein>
    <submittedName>
        <fullName evidence="2">Uncharacterized protein</fullName>
    </submittedName>
</protein>
<accession>A0A850R7R0</accession>
<reference evidence="2 3" key="1">
    <citation type="submission" date="2020-06" db="EMBL/GenBank/DDBJ databases">
        <authorList>
            <person name="Kang J."/>
        </authorList>
    </citation>
    <scope>NUCLEOTIDE SEQUENCE [LARGE SCALE GENOMIC DNA]</scope>
    <source>
        <strain evidence="2 3">DCY120</strain>
    </source>
</reference>
<feature type="transmembrane region" description="Helical" evidence="1">
    <location>
        <begin position="153"/>
        <end position="179"/>
    </location>
</feature>
<evidence type="ECO:0000313" key="2">
    <source>
        <dbReference type="EMBL" id="NVY96722.1"/>
    </source>
</evidence>
<keyword evidence="1" id="KW-0472">Membrane</keyword>
<comment type="caution">
    <text evidence="2">The sequence shown here is derived from an EMBL/GenBank/DDBJ whole genome shotgun (WGS) entry which is preliminary data.</text>
</comment>